<protein>
    <submittedName>
        <fullName evidence="2">Aminoglycoside phosphotransferase (APT) family kinase protein</fullName>
    </submittedName>
</protein>
<reference evidence="2 3" key="1">
    <citation type="journal article" date="2015" name="Stand. Genomic Sci.">
        <title>Genomic Encyclopedia of Bacterial and Archaeal Type Strains, Phase III: the genomes of soil and plant-associated and newly described type strains.</title>
        <authorList>
            <person name="Whitman W.B."/>
            <person name="Woyke T."/>
            <person name="Klenk H.P."/>
            <person name="Zhou Y."/>
            <person name="Lilburn T.G."/>
            <person name="Beck B.J."/>
            <person name="De Vos P."/>
            <person name="Vandamme P."/>
            <person name="Eisen J.A."/>
            <person name="Garrity G."/>
            <person name="Hugenholtz P."/>
            <person name="Kyrpides N.C."/>
        </authorList>
    </citation>
    <scope>NUCLEOTIDE SEQUENCE [LARGE SCALE GENOMIC DNA]</scope>
    <source>
        <strain evidence="2 3">VKM Ac-2541</strain>
    </source>
</reference>
<dbReference type="SUPFAM" id="SSF56112">
    <property type="entry name" value="Protein kinase-like (PK-like)"/>
    <property type="match status" value="1"/>
</dbReference>
<dbReference type="Gene3D" id="3.30.200.20">
    <property type="entry name" value="Phosphorylase Kinase, domain 1"/>
    <property type="match status" value="1"/>
</dbReference>
<dbReference type="CDD" id="cd05155">
    <property type="entry name" value="APH_ChoK_like_1"/>
    <property type="match status" value="1"/>
</dbReference>
<dbReference type="Gene3D" id="3.90.1200.10">
    <property type="match status" value="1"/>
</dbReference>
<dbReference type="Pfam" id="PF01636">
    <property type="entry name" value="APH"/>
    <property type="match status" value="1"/>
</dbReference>
<organism evidence="2 3">
    <name type="scientific">Kribbella antiqua</name>
    <dbReference type="NCBI Taxonomy" id="2512217"/>
    <lineage>
        <taxon>Bacteria</taxon>
        <taxon>Bacillati</taxon>
        <taxon>Actinomycetota</taxon>
        <taxon>Actinomycetes</taxon>
        <taxon>Propionibacteriales</taxon>
        <taxon>Kribbellaceae</taxon>
        <taxon>Kribbella</taxon>
    </lineage>
</organism>
<keyword evidence="2" id="KW-0808">Transferase</keyword>
<evidence type="ECO:0000259" key="1">
    <source>
        <dbReference type="Pfam" id="PF01636"/>
    </source>
</evidence>
<dbReference type="GO" id="GO:0016301">
    <property type="term" value="F:kinase activity"/>
    <property type="evidence" value="ECO:0007669"/>
    <property type="project" value="UniProtKB-KW"/>
</dbReference>
<dbReference type="PANTHER" id="PTHR21310:SF42">
    <property type="entry name" value="BIFUNCTIONAL AAC_APH"/>
    <property type="match status" value="1"/>
</dbReference>
<dbReference type="OrthoDB" id="9797603at2"/>
<evidence type="ECO:0000313" key="3">
    <source>
        <dbReference type="Proteomes" id="UP000295573"/>
    </source>
</evidence>
<keyword evidence="3" id="KW-1185">Reference proteome</keyword>
<comment type="caution">
    <text evidence="2">The sequence shown here is derived from an EMBL/GenBank/DDBJ whole genome shotgun (WGS) entry which is preliminary data.</text>
</comment>
<dbReference type="Proteomes" id="UP000295573">
    <property type="component" value="Unassembled WGS sequence"/>
</dbReference>
<sequence>MIDDMDEVLVRTLLQEQHPDLAHLELKEVPGGWGNQMWRLGDELAVRMPRFDQALEPLRREHRWMTELAARFPVPVPTPLRLCEPSDRFPRTWLITTWVAGEPADHAPITDPAAADVLAGFLQELHTEAPADAPVSDRSGVPRGLGFEDIHEYVGRLDEIRAVWEDAIAAPAWDGPPVWLHGDLHPANVVVADGTLAGVVDFEEIGTGDPASDLAAAWILLPAGAADRFFERYPVDEATIRRARGWAATRALFLIAMGISGEKGLPGGKPHWGPIGQAALDRLL</sequence>
<dbReference type="InterPro" id="IPR011009">
    <property type="entry name" value="Kinase-like_dom_sf"/>
</dbReference>
<dbReference type="PANTHER" id="PTHR21310">
    <property type="entry name" value="AMINOGLYCOSIDE PHOSPHOTRANSFERASE-RELATED-RELATED"/>
    <property type="match status" value="1"/>
</dbReference>
<evidence type="ECO:0000313" key="2">
    <source>
        <dbReference type="EMBL" id="TCO45647.1"/>
    </source>
</evidence>
<dbReference type="EMBL" id="SLWR01000008">
    <property type="protein sequence ID" value="TCO45647.1"/>
    <property type="molecule type" value="Genomic_DNA"/>
</dbReference>
<dbReference type="InterPro" id="IPR051678">
    <property type="entry name" value="AGP_Transferase"/>
</dbReference>
<name>A0A4R2ILT3_9ACTN</name>
<keyword evidence="2" id="KW-0418">Kinase</keyword>
<feature type="domain" description="Aminoglycoside phosphotransferase" evidence="1">
    <location>
        <begin position="26"/>
        <end position="246"/>
    </location>
</feature>
<proteinExistence type="predicted"/>
<dbReference type="InterPro" id="IPR002575">
    <property type="entry name" value="Aminoglycoside_PTrfase"/>
</dbReference>
<gene>
    <name evidence="2" type="ORF">EV646_108270</name>
</gene>
<accession>A0A4R2ILT3</accession>
<dbReference type="AlphaFoldDB" id="A0A4R2ILT3"/>